<reference evidence="2" key="1">
    <citation type="journal article" date="2021" name="PeerJ">
        <title>Extensive microbial diversity within the chicken gut microbiome revealed by metagenomics and culture.</title>
        <authorList>
            <person name="Gilroy R."/>
            <person name="Ravi A."/>
            <person name="Getino M."/>
            <person name="Pursley I."/>
            <person name="Horton D.L."/>
            <person name="Alikhan N.F."/>
            <person name="Baker D."/>
            <person name="Gharbi K."/>
            <person name="Hall N."/>
            <person name="Watson M."/>
            <person name="Adriaenssens E.M."/>
            <person name="Foster-Nyarko E."/>
            <person name="Jarju S."/>
            <person name="Secka A."/>
            <person name="Antonio M."/>
            <person name="Oren A."/>
            <person name="Chaudhuri R.R."/>
            <person name="La Ragione R."/>
            <person name="Hildebrand F."/>
            <person name="Pallen M.J."/>
        </authorList>
    </citation>
    <scope>NUCLEOTIDE SEQUENCE</scope>
    <source>
        <strain evidence="2">14324</strain>
    </source>
</reference>
<feature type="transmembrane region" description="Helical" evidence="1">
    <location>
        <begin position="47"/>
        <end position="64"/>
    </location>
</feature>
<dbReference type="Proteomes" id="UP000824041">
    <property type="component" value="Unassembled WGS sequence"/>
</dbReference>
<name>A0A9D2DVJ0_9FIRM</name>
<keyword evidence="1" id="KW-0812">Transmembrane</keyword>
<keyword evidence="1" id="KW-1133">Transmembrane helix</keyword>
<accession>A0A9D2DVJ0</accession>
<keyword evidence="1" id="KW-0472">Membrane</keyword>
<feature type="transmembrane region" description="Helical" evidence="1">
    <location>
        <begin position="7"/>
        <end position="27"/>
    </location>
</feature>
<reference evidence="2" key="2">
    <citation type="submission" date="2021-04" db="EMBL/GenBank/DDBJ databases">
        <authorList>
            <person name="Gilroy R."/>
        </authorList>
    </citation>
    <scope>NUCLEOTIDE SEQUENCE</scope>
    <source>
        <strain evidence="2">14324</strain>
    </source>
</reference>
<organism evidence="2 3">
    <name type="scientific">Candidatus Blautia faecigallinarum</name>
    <dbReference type="NCBI Taxonomy" id="2838488"/>
    <lineage>
        <taxon>Bacteria</taxon>
        <taxon>Bacillati</taxon>
        <taxon>Bacillota</taxon>
        <taxon>Clostridia</taxon>
        <taxon>Lachnospirales</taxon>
        <taxon>Lachnospiraceae</taxon>
        <taxon>Blautia</taxon>
    </lineage>
</organism>
<dbReference type="AlphaFoldDB" id="A0A9D2DVJ0"/>
<dbReference type="EMBL" id="DXBU01000189">
    <property type="protein sequence ID" value="HIZ23846.1"/>
    <property type="molecule type" value="Genomic_DNA"/>
</dbReference>
<comment type="caution">
    <text evidence="2">The sequence shown here is derived from an EMBL/GenBank/DDBJ whole genome shotgun (WGS) entry which is preliminary data.</text>
</comment>
<feature type="transmembrane region" description="Helical" evidence="1">
    <location>
        <begin position="70"/>
        <end position="89"/>
    </location>
</feature>
<evidence type="ECO:0000313" key="3">
    <source>
        <dbReference type="Proteomes" id="UP000824041"/>
    </source>
</evidence>
<gene>
    <name evidence="2" type="ORF">IAA21_13850</name>
</gene>
<proteinExistence type="predicted"/>
<sequence length="124" mass="14331">MRETMELWIQLLGFVLQTVPIVCFYILTEIEINGRGHWKKYAAHLGLAELFFAGGFVCLCWIMEERGFSRLWGDLYALVMIVLFFLWFWKEEKRNEKKKSLDRPGCKCGGGGNISPCFSGGIIR</sequence>
<evidence type="ECO:0000313" key="2">
    <source>
        <dbReference type="EMBL" id="HIZ23846.1"/>
    </source>
</evidence>
<protein>
    <submittedName>
        <fullName evidence="2">Uncharacterized protein</fullName>
    </submittedName>
</protein>
<evidence type="ECO:0000256" key="1">
    <source>
        <dbReference type="SAM" id="Phobius"/>
    </source>
</evidence>